<dbReference type="InterPro" id="IPR003729">
    <property type="entry name" value="Bi_nuclease_dom"/>
</dbReference>
<dbReference type="AlphaFoldDB" id="A0A5Q4VCN9"/>
<dbReference type="OrthoDB" id="9788698at2"/>
<dbReference type="SUPFAM" id="SSF103256">
    <property type="entry name" value="Hypothetical protein TM0160"/>
    <property type="match status" value="1"/>
</dbReference>
<evidence type="ECO:0000313" key="2">
    <source>
        <dbReference type="EMBL" id="TYT75459.1"/>
    </source>
</evidence>
<feature type="domain" description="BFN" evidence="1">
    <location>
        <begin position="31"/>
        <end position="163"/>
    </location>
</feature>
<dbReference type="EMBL" id="VDMB01000004">
    <property type="protein sequence ID" value="TYT75459.1"/>
    <property type="molecule type" value="Genomic_DNA"/>
</dbReference>
<dbReference type="InterPro" id="IPR036104">
    <property type="entry name" value="BFN_sf"/>
</dbReference>
<dbReference type="Pfam" id="PF02577">
    <property type="entry name" value="BFN_dom"/>
    <property type="match status" value="1"/>
</dbReference>
<name>A0A5Q4VCN9_9BACT</name>
<dbReference type="PANTHER" id="PTHR15160:SF1">
    <property type="entry name" value="VON HIPPEL-LINDAU DISEASE TUMOR SUPPRESSOR"/>
    <property type="match status" value="1"/>
</dbReference>
<gene>
    <name evidence="2" type="ORF">FIM25_05110</name>
</gene>
<protein>
    <submittedName>
        <fullName evidence="2">Bifunctional nuclease family protein</fullName>
    </submittedName>
</protein>
<evidence type="ECO:0000313" key="3">
    <source>
        <dbReference type="Proteomes" id="UP000321899"/>
    </source>
</evidence>
<reference evidence="2 3" key="1">
    <citation type="submission" date="2019-06" db="EMBL/GenBank/DDBJ databases">
        <title>Desulfobotulus mexicanus sp. nov., a novel sulfate-reducing bacterium isolated from the sediment of an alkaline crater lake in Mexico.</title>
        <authorList>
            <person name="Hirschler-Rea A."/>
        </authorList>
    </citation>
    <scope>NUCLEOTIDE SEQUENCE [LARGE SCALE GENOMIC DNA]</scope>
    <source>
        <strain evidence="2 3">PAR22N</strain>
    </source>
</reference>
<proteinExistence type="predicted"/>
<dbReference type="PANTHER" id="PTHR15160">
    <property type="entry name" value="VON HIPPEL-LINDAU PROTEIN"/>
    <property type="match status" value="1"/>
</dbReference>
<dbReference type="PROSITE" id="PS51658">
    <property type="entry name" value="BFN"/>
    <property type="match status" value="1"/>
</dbReference>
<sequence>MYPCTYRPCPGAFPLGQSDIAVFLYPRRTTVFRVEIVSLSLDPSIRQPVLILKKYDSDQAVPLVIGHLEAAGIAAAIRKENLESPMTHDLFASFIRETGYRMIRAEVTSLKEGRFSAKIFLGSDESDAFSMDSRPSDAISLALRFEAPIFMAARLFGQELVGETTGKAEIISEAADTSEEGRRWLKILEKMDPEHFGHA</sequence>
<dbReference type="GO" id="GO:0004518">
    <property type="term" value="F:nuclease activity"/>
    <property type="evidence" value="ECO:0007669"/>
    <property type="project" value="InterPro"/>
</dbReference>
<dbReference type="Gene3D" id="3.10.690.10">
    <property type="entry name" value="Bifunctional nuclease domain"/>
    <property type="match status" value="1"/>
</dbReference>
<accession>A0A5Q4VCN9</accession>
<organism evidence="2 3">
    <name type="scientific">Desulfobotulus mexicanus</name>
    <dbReference type="NCBI Taxonomy" id="2586642"/>
    <lineage>
        <taxon>Bacteria</taxon>
        <taxon>Pseudomonadati</taxon>
        <taxon>Thermodesulfobacteriota</taxon>
        <taxon>Desulfobacteria</taxon>
        <taxon>Desulfobacterales</taxon>
        <taxon>Desulfobacteraceae</taxon>
        <taxon>Desulfobotulus</taxon>
    </lineage>
</organism>
<keyword evidence="3" id="KW-1185">Reference proteome</keyword>
<dbReference type="Proteomes" id="UP000321899">
    <property type="component" value="Unassembled WGS sequence"/>
</dbReference>
<evidence type="ECO:0000259" key="1">
    <source>
        <dbReference type="PROSITE" id="PS51658"/>
    </source>
</evidence>
<comment type="caution">
    <text evidence="2">The sequence shown here is derived from an EMBL/GenBank/DDBJ whole genome shotgun (WGS) entry which is preliminary data.</text>
</comment>